<organism evidence="10 11">
    <name type="scientific">Streblomastix strix</name>
    <dbReference type="NCBI Taxonomy" id="222440"/>
    <lineage>
        <taxon>Eukaryota</taxon>
        <taxon>Metamonada</taxon>
        <taxon>Preaxostyla</taxon>
        <taxon>Oxymonadida</taxon>
        <taxon>Streblomastigidae</taxon>
        <taxon>Streblomastix</taxon>
    </lineage>
</organism>
<dbReference type="GO" id="GO:0005886">
    <property type="term" value="C:plasma membrane"/>
    <property type="evidence" value="ECO:0007669"/>
    <property type="project" value="TreeGrafter"/>
</dbReference>
<keyword evidence="8 9" id="KW-0472">Membrane</keyword>
<evidence type="ECO:0000256" key="6">
    <source>
        <dbReference type="ARBA" id="ARBA00022967"/>
    </source>
</evidence>
<evidence type="ECO:0000256" key="4">
    <source>
        <dbReference type="ARBA" id="ARBA00022840"/>
    </source>
</evidence>
<protein>
    <submittedName>
        <fullName evidence="10">Putative plasma membrane calcium ATPase</fullName>
    </submittedName>
</protein>
<dbReference type="GO" id="GO:0012505">
    <property type="term" value="C:endomembrane system"/>
    <property type="evidence" value="ECO:0007669"/>
    <property type="project" value="UniProtKB-SubCell"/>
</dbReference>
<evidence type="ECO:0000256" key="1">
    <source>
        <dbReference type="ARBA" id="ARBA00004127"/>
    </source>
</evidence>
<dbReference type="GO" id="GO:0005388">
    <property type="term" value="F:P-type calcium transporter activity"/>
    <property type="evidence" value="ECO:0007669"/>
    <property type="project" value="TreeGrafter"/>
</dbReference>
<reference evidence="10 11" key="1">
    <citation type="submission" date="2019-03" db="EMBL/GenBank/DDBJ databases">
        <title>Single cell metagenomics reveals metabolic interactions within the superorganism composed of flagellate Streblomastix strix and complex community of Bacteroidetes bacteria on its surface.</title>
        <authorList>
            <person name="Treitli S.C."/>
            <person name="Kolisko M."/>
            <person name="Husnik F."/>
            <person name="Keeling P."/>
            <person name="Hampl V."/>
        </authorList>
    </citation>
    <scope>NUCLEOTIDE SEQUENCE [LARGE SCALE GENOMIC DNA]</scope>
    <source>
        <strain evidence="10">ST1C</strain>
    </source>
</reference>
<dbReference type="EMBL" id="SNRW01023405">
    <property type="protein sequence ID" value="KAA6363031.1"/>
    <property type="molecule type" value="Genomic_DNA"/>
</dbReference>
<dbReference type="InterPro" id="IPR023298">
    <property type="entry name" value="ATPase_P-typ_TM_dom_sf"/>
</dbReference>
<evidence type="ECO:0000313" key="11">
    <source>
        <dbReference type="Proteomes" id="UP000324800"/>
    </source>
</evidence>
<dbReference type="PANTHER" id="PTHR24093">
    <property type="entry name" value="CATION TRANSPORTING ATPASE"/>
    <property type="match status" value="1"/>
</dbReference>
<dbReference type="GO" id="GO:0005524">
    <property type="term" value="F:ATP binding"/>
    <property type="evidence" value="ECO:0007669"/>
    <property type="project" value="UniProtKB-KW"/>
</dbReference>
<keyword evidence="4" id="KW-0067">ATP-binding</keyword>
<dbReference type="GO" id="GO:0016887">
    <property type="term" value="F:ATP hydrolysis activity"/>
    <property type="evidence" value="ECO:0007669"/>
    <property type="project" value="InterPro"/>
</dbReference>
<dbReference type="NCBIfam" id="TIGR01494">
    <property type="entry name" value="ATPase_P-type"/>
    <property type="match status" value="1"/>
</dbReference>
<gene>
    <name evidence="10" type="ORF">EZS28_041442</name>
</gene>
<evidence type="ECO:0000313" key="10">
    <source>
        <dbReference type="EMBL" id="KAA6363031.1"/>
    </source>
</evidence>
<dbReference type="AlphaFoldDB" id="A0A5J4TZE8"/>
<dbReference type="Proteomes" id="UP000324800">
    <property type="component" value="Unassembled WGS sequence"/>
</dbReference>
<dbReference type="PANTHER" id="PTHR24093:SF369">
    <property type="entry name" value="CALCIUM-TRANSPORTING ATPASE"/>
    <property type="match status" value="1"/>
</dbReference>
<keyword evidence="3" id="KW-0547">Nucleotide-binding</keyword>
<evidence type="ECO:0000256" key="7">
    <source>
        <dbReference type="ARBA" id="ARBA00022989"/>
    </source>
</evidence>
<dbReference type="Gene3D" id="1.20.1110.10">
    <property type="entry name" value="Calcium-transporting ATPase, transmembrane domain"/>
    <property type="match status" value="1"/>
</dbReference>
<dbReference type="FunFam" id="3.40.50.1000:FF:000001">
    <property type="entry name" value="Phospholipid-transporting ATPase IC"/>
    <property type="match status" value="1"/>
</dbReference>
<keyword evidence="5" id="KW-0460">Magnesium</keyword>
<evidence type="ECO:0000256" key="5">
    <source>
        <dbReference type="ARBA" id="ARBA00022842"/>
    </source>
</evidence>
<accession>A0A5J4TZE8</accession>
<feature type="non-terminal residue" evidence="10">
    <location>
        <position position="1"/>
    </location>
</feature>
<dbReference type="SUPFAM" id="SSF81665">
    <property type="entry name" value="Calcium ATPase, transmembrane domain M"/>
    <property type="match status" value="1"/>
</dbReference>
<dbReference type="PROSITE" id="PS00154">
    <property type="entry name" value="ATPASE_E1_E2"/>
    <property type="match status" value="1"/>
</dbReference>
<feature type="transmembrane region" description="Helical" evidence="9">
    <location>
        <begin position="13"/>
        <end position="39"/>
    </location>
</feature>
<keyword evidence="7 9" id="KW-1133">Transmembrane helix</keyword>
<keyword evidence="2 9" id="KW-0812">Transmembrane</keyword>
<evidence type="ECO:0000256" key="2">
    <source>
        <dbReference type="ARBA" id="ARBA00022692"/>
    </source>
</evidence>
<dbReference type="OrthoDB" id="3352408at2759"/>
<keyword evidence="6" id="KW-1278">Translocase</keyword>
<sequence length="81" mass="8889">FKTVDYWIKLVDYFIIAVTIVVMAVPEGLPLAVTIALAYSMRKMLGDNNLVRILSACETMGGATMICSDKTGTLTQNKMKV</sequence>
<evidence type="ECO:0000256" key="8">
    <source>
        <dbReference type="ARBA" id="ARBA00023136"/>
    </source>
</evidence>
<comment type="caution">
    <text evidence="10">The sequence shown here is derived from an EMBL/GenBank/DDBJ whole genome shotgun (WGS) entry which is preliminary data.</text>
</comment>
<evidence type="ECO:0000256" key="9">
    <source>
        <dbReference type="SAM" id="Phobius"/>
    </source>
</evidence>
<dbReference type="InterPro" id="IPR018303">
    <property type="entry name" value="ATPase_P-typ_P_site"/>
</dbReference>
<proteinExistence type="predicted"/>
<dbReference type="InterPro" id="IPR001757">
    <property type="entry name" value="P_typ_ATPase"/>
</dbReference>
<name>A0A5J4TZE8_9EUKA</name>
<evidence type="ECO:0000256" key="3">
    <source>
        <dbReference type="ARBA" id="ARBA00022741"/>
    </source>
</evidence>
<comment type="subcellular location">
    <subcellularLocation>
        <location evidence="1">Endomembrane system</location>
        <topology evidence="1">Multi-pass membrane protein</topology>
    </subcellularLocation>
</comment>